<dbReference type="AlphaFoldDB" id="A0A4T3F6C6"/>
<comment type="caution">
    <text evidence="4">The sequence shown here is derived from an EMBL/GenBank/DDBJ whole genome shotgun (WGS) entry which is preliminary data.</text>
</comment>
<dbReference type="Gene3D" id="1.10.1040.10">
    <property type="entry name" value="N-(1-d-carboxylethyl)-l-norvaline Dehydrogenase, domain 2"/>
    <property type="match status" value="1"/>
</dbReference>
<dbReference type="PANTHER" id="PTHR43362:SF1">
    <property type="entry name" value="MANNITOL DEHYDROGENASE 2-RELATED"/>
    <property type="match status" value="1"/>
</dbReference>
<dbReference type="OrthoDB" id="271711at2"/>
<dbReference type="InterPro" id="IPR050988">
    <property type="entry name" value="Mannitol_DH/Oxidoreductase"/>
</dbReference>
<dbReference type="PRINTS" id="PR00084">
    <property type="entry name" value="MTLDHDRGNASE"/>
</dbReference>
<dbReference type="Pfam" id="PF08125">
    <property type="entry name" value="Mannitol_dh_C"/>
    <property type="match status" value="1"/>
</dbReference>
<evidence type="ECO:0000313" key="5">
    <source>
        <dbReference type="Proteomes" id="UP000309389"/>
    </source>
</evidence>
<dbReference type="Proteomes" id="UP000309389">
    <property type="component" value="Unassembled WGS sequence"/>
</dbReference>
<dbReference type="Gene3D" id="3.40.50.720">
    <property type="entry name" value="NAD(P)-binding Rossmann-like Domain"/>
    <property type="match status" value="1"/>
</dbReference>
<proteinExistence type="predicted"/>
<dbReference type="InterPro" id="IPR013328">
    <property type="entry name" value="6PGD_dom2"/>
</dbReference>
<dbReference type="InterPro" id="IPR008927">
    <property type="entry name" value="6-PGluconate_DH-like_C_sf"/>
</dbReference>
<reference evidence="4 5" key="1">
    <citation type="submission" date="2019-04" db="EMBL/GenBank/DDBJ databases">
        <title>Altererythrobacter aquimixticola sp. nov., isolated from sediment of junction between the ocean and a freshwater spring.</title>
        <authorList>
            <person name="Yoon J.-H."/>
        </authorList>
    </citation>
    <scope>NUCLEOTIDE SEQUENCE [LARGE SCALE GENOMIC DNA]</scope>
    <source>
        <strain evidence="4 5">SSKS-13</strain>
    </source>
</reference>
<dbReference type="InterPro" id="IPR000669">
    <property type="entry name" value="Mannitol_DH"/>
</dbReference>
<feature type="domain" description="Mannitol dehydrogenase N-terminal" evidence="2">
    <location>
        <begin position="5"/>
        <end position="239"/>
    </location>
</feature>
<protein>
    <submittedName>
        <fullName evidence="4">Mannitol dehydrogenase family protein</fullName>
    </submittedName>
</protein>
<feature type="domain" description="Mannitol dehydrogenase C-terminal" evidence="3">
    <location>
        <begin position="248"/>
        <end position="392"/>
    </location>
</feature>
<dbReference type="SUPFAM" id="SSF48179">
    <property type="entry name" value="6-phosphogluconate dehydrogenase C-terminal domain-like"/>
    <property type="match status" value="1"/>
</dbReference>
<evidence type="ECO:0000313" key="4">
    <source>
        <dbReference type="EMBL" id="TIX52069.1"/>
    </source>
</evidence>
<dbReference type="GO" id="GO:0016616">
    <property type="term" value="F:oxidoreductase activity, acting on the CH-OH group of donors, NAD or NADP as acceptor"/>
    <property type="evidence" value="ECO:0007669"/>
    <property type="project" value="TreeGrafter"/>
</dbReference>
<keyword evidence="1" id="KW-0560">Oxidoreductase</keyword>
<dbReference type="EMBL" id="SSHH01000001">
    <property type="protein sequence ID" value="TIX52069.1"/>
    <property type="molecule type" value="Genomic_DNA"/>
</dbReference>
<dbReference type="PANTHER" id="PTHR43362">
    <property type="entry name" value="MANNITOL DEHYDROGENASE DSF1-RELATED"/>
    <property type="match status" value="1"/>
</dbReference>
<dbReference type="SUPFAM" id="SSF51735">
    <property type="entry name" value="NAD(P)-binding Rossmann-fold domains"/>
    <property type="match status" value="1"/>
</dbReference>
<dbReference type="Pfam" id="PF01232">
    <property type="entry name" value="Mannitol_dh"/>
    <property type="match status" value="1"/>
</dbReference>
<organism evidence="4 5">
    <name type="scientific">Alteraurantiacibacter aquimixticola</name>
    <dbReference type="NCBI Taxonomy" id="2489173"/>
    <lineage>
        <taxon>Bacteria</taxon>
        <taxon>Pseudomonadati</taxon>
        <taxon>Pseudomonadota</taxon>
        <taxon>Alphaproteobacteria</taxon>
        <taxon>Sphingomonadales</taxon>
        <taxon>Erythrobacteraceae</taxon>
        <taxon>Alteraurantiacibacter</taxon>
    </lineage>
</organism>
<evidence type="ECO:0000259" key="2">
    <source>
        <dbReference type="Pfam" id="PF01232"/>
    </source>
</evidence>
<evidence type="ECO:0000259" key="3">
    <source>
        <dbReference type="Pfam" id="PF08125"/>
    </source>
</evidence>
<dbReference type="InterPro" id="IPR013118">
    <property type="entry name" value="Mannitol_DH_C"/>
</dbReference>
<evidence type="ECO:0000256" key="1">
    <source>
        <dbReference type="ARBA" id="ARBA00023002"/>
    </source>
</evidence>
<dbReference type="InterPro" id="IPR036291">
    <property type="entry name" value="NAD(P)-bd_dom_sf"/>
</dbReference>
<accession>A0A4T3F6C6</accession>
<keyword evidence="5" id="KW-1185">Reference proteome</keyword>
<sequence length="436" mass="47284">MQEVGIVHFGLGAFARAHLAAYNDAAMATGETGWMIAGVSLRSDRVARQLNPQAGLYTLTERSGEGQATRVIGSLREVLVKGRDCAKIVARLASPECHVVSFTVTEKGYCRDAVGGLDHAIAVESFYPLLTQGLGWRMAAGMPGLTLMSCDNLPENGRVLARLLGSWLERDNPALAAWVRENCTFPSTMVDRIVPATSDTDRATLAARLGVVDEGAVVTERFSQWVIEDSFAGQRPNWEAHGAEIVTDVAPYEAAKLRMLNGAHSLLAYAGLAAGHIFVHEAMRDERIRPLVEVLMRQEAAPTVTGLDGGFLSDYATQLIARFDNPALDHRLAQIAMDGSQKVPQRWLATLADARGHCIAILTGIAAWLLHIARGRHLDDPLAEELRDAISAGDVSAQLERLFGPRGLLKSGWVPGPEEVAFIAEQRRIVRTWGGE</sequence>
<name>A0A4T3F6C6_9SPHN</name>
<gene>
    <name evidence="4" type="ORF">E5222_00390</name>
</gene>
<dbReference type="InterPro" id="IPR013131">
    <property type="entry name" value="Mannitol_DH_N"/>
</dbReference>